<name>A0ABS8ZES9_9PSEU</name>
<protein>
    <recommendedName>
        <fullName evidence="3">XRE family transcriptional regulator</fullName>
    </recommendedName>
</protein>
<organism evidence="1 2">
    <name type="scientific">Kibdelosporangium philippinense</name>
    <dbReference type="NCBI Taxonomy" id="211113"/>
    <lineage>
        <taxon>Bacteria</taxon>
        <taxon>Bacillati</taxon>
        <taxon>Actinomycetota</taxon>
        <taxon>Actinomycetes</taxon>
        <taxon>Pseudonocardiales</taxon>
        <taxon>Pseudonocardiaceae</taxon>
        <taxon>Kibdelosporangium</taxon>
    </lineage>
</organism>
<evidence type="ECO:0000313" key="2">
    <source>
        <dbReference type="Proteomes" id="UP001521150"/>
    </source>
</evidence>
<evidence type="ECO:0000313" key="1">
    <source>
        <dbReference type="EMBL" id="MCE7004347.1"/>
    </source>
</evidence>
<reference evidence="1 2" key="1">
    <citation type="submission" date="2021-12" db="EMBL/GenBank/DDBJ databases">
        <title>Genome sequence of Kibdelosporangium philippinense ATCC 49844.</title>
        <authorList>
            <person name="Fedorov E.A."/>
            <person name="Omeragic M."/>
            <person name="Shalygina K.F."/>
            <person name="Maclea K.S."/>
        </authorList>
    </citation>
    <scope>NUCLEOTIDE SEQUENCE [LARGE SCALE GENOMIC DNA]</scope>
    <source>
        <strain evidence="1 2">ATCC 49844</strain>
    </source>
</reference>
<comment type="caution">
    <text evidence="1">The sequence shown here is derived from an EMBL/GenBank/DDBJ whole genome shotgun (WGS) entry which is preliminary data.</text>
</comment>
<dbReference type="RefSeq" id="WP_233725870.1">
    <property type="nucleotide sequence ID" value="NZ_JAJVCN010000001.1"/>
</dbReference>
<gene>
    <name evidence="1" type="ORF">LWC34_16100</name>
</gene>
<accession>A0ABS8ZES9</accession>
<evidence type="ECO:0008006" key="3">
    <source>
        <dbReference type="Google" id="ProtNLM"/>
    </source>
</evidence>
<dbReference type="Proteomes" id="UP001521150">
    <property type="component" value="Unassembled WGS sequence"/>
</dbReference>
<proteinExistence type="predicted"/>
<keyword evidence="2" id="KW-1185">Reference proteome</keyword>
<sequence>MPDQFHSALRAAIEDSGLTLDRLRHRLAQRGIQVSVTSLSYWQQGRSRPERADSLRAVHAIENIFGMPRHSLSALLGPPRPRGRWTRRDRDYDGILAPSDALAEAVTPMLGPSDSKLRVFSQEDTVHVSAERTIQSVHTRFVVEATAQGPDRHLAVYCAEPGTDSADISLQAVANCRIGRLRRHPDAAVIAAELLFDRRLRFGETHFFDYSITVAAPVVSFDYRRGFRYPADVYVLRVQFADDVLPTRVRGFTQVKPHAGVTVDDELIVTSGRWVHRAERAVKPGVIGISWEWD</sequence>
<dbReference type="EMBL" id="JAJVCN010000001">
    <property type="protein sequence ID" value="MCE7004347.1"/>
    <property type="molecule type" value="Genomic_DNA"/>
</dbReference>